<keyword evidence="1" id="KW-0378">Hydrolase</keyword>
<dbReference type="PANTHER" id="PTHR10000">
    <property type="entry name" value="PHOSPHOSERINE PHOSPHATASE"/>
    <property type="match status" value="1"/>
</dbReference>
<dbReference type="InterPro" id="IPR000150">
    <property type="entry name" value="Cof"/>
</dbReference>
<gene>
    <name evidence="1" type="ORF">SAC06_06555</name>
</gene>
<sequence length="272" mass="29954">MRKLVFIDIDGTILDHQHQVPQSARTALAQVKQAGHRLFFCTGRNNPEVFPSLWELGFEGIVGANGTYADLDGTRLFDYRIDRPELESATAWFDQRHLPWIWQTPDHLYSAPTFWDAFTNMGQTPQPSRVEFVEQVLPRVREGIPEAASKAVVIIPAGSSTSFTEFQHEFGGRFDIEPGSMDDTFGQSVEMVQPGMSKGNGLRQVAAHLGFSLADTVGIGDSHNDLEMMTVAGLSIAMGNAVPEVAERADWISQSVDEDGLAIALRHAQLIG</sequence>
<reference evidence="1" key="1">
    <citation type="submission" date="2023-11" db="EMBL/GenBank/DDBJ databases">
        <title>Scrofimicrobium hongkongense sp. nov., isolated from a patient with peritonitis.</title>
        <authorList>
            <person name="Lao H.Y."/>
            <person name="Wong A.Y.P."/>
            <person name="Ng T.L."/>
            <person name="Wong R.Y.L."/>
            <person name="Yau M.C.Y."/>
            <person name="Lam J.Y.W."/>
            <person name="Siu G.K.H."/>
        </authorList>
    </citation>
    <scope>NUCLEOTIDE SEQUENCE</scope>
    <source>
        <strain evidence="1">R131</strain>
    </source>
</reference>
<dbReference type="NCBIfam" id="TIGR00099">
    <property type="entry name" value="Cof-subfamily"/>
    <property type="match status" value="1"/>
</dbReference>
<dbReference type="RefSeq" id="WP_350257515.1">
    <property type="nucleotide sequence ID" value="NZ_CP138335.1"/>
</dbReference>
<dbReference type="Gene3D" id="3.40.50.1000">
    <property type="entry name" value="HAD superfamily/HAD-like"/>
    <property type="match status" value="1"/>
</dbReference>
<dbReference type="EC" id="3.-.-.-" evidence="1"/>
<evidence type="ECO:0000313" key="1">
    <source>
        <dbReference type="EMBL" id="XBW07309.1"/>
    </source>
</evidence>
<dbReference type="Pfam" id="PF08282">
    <property type="entry name" value="Hydrolase_3"/>
    <property type="match status" value="1"/>
</dbReference>
<organism evidence="1">
    <name type="scientific">Scrofimicrobium appendicitidis</name>
    <dbReference type="NCBI Taxonomy" id="3079930"/>
    <lineage>
        <taxon>Bacteria</taxon>
        <taxon>Bacillati</taxon>
        <taxon>Actinomycetota</taxon>
        <taxon>Actinomycetes</taxon>
        <taxon>Actinomycetales</taxon>
        <taxon>Actinomycetaceae</taxon>
        <taxon>Scrofimicrobium</taxon>
    </lineage>
</organism>
<proteinExistence type="predicted"/>
<dbReference type="InterPro" id="IPR006379">
    <property type="entry name" value="HAD-SF_hydro_IIB"/>
</dbReference>
<dbReference type="AlphaFoldDB" id="A0AAU7V4Y1"/>
<dbReference type="GO" id="GO:0005829">
    <property type="term" value="C:cytosol"/>
    <property type="evidence" value="ECO:0007669"/>
    <property type="project" value="TreeGrafter"/>
</dbReference>
<dbReference type="SFLD" id="SFLDG01140">
    <property type="entry name" value="C2.B:_Phosphomannomutase_and_P"/>
    <property type="match status" value="1"/>
</dbReference>
<protein>
    <submittedName>
        <fullName evidence="1">HAD family hydrolase</fullName>
        <ecNumber evidence="1">3.-.-.-</ecNumber>
    </submittedName>
</protein>
<dbReference type="SUPFAM" id="SSF56784">
    <property type="entry name" value="HAD-like"/>
    <property type="match status" value="1"/>
</dbReference>
<name>A0AAU7V4Y1_9ACTO</name>
<dbReference type="Gene3D" id="3.30.1240.10">
    <property type="match status" value="1"/>
</dbReference>
<dbReference type="InterPro" id="IPR036412">
    <property type="entry name" value="HAD-like_sf"/>
</dbReference>
<dbReference type="PANTHER" id="PTHR10000:SF25">
    <property type="entry name" value="PHOSPHATASE YKRA-RELATED"/>
    <property type="match status" value="1"/>
</dbReference>
<dbReference type="InterPro" id="IPR023214">
    <property type="entry name" value="HAD_sf"/>
</dbReference>
<dbReference type="KEGG" id="sapp:SAC06_06555"/>
<dbReference type="GO" id="GO:0000287">
    <property type="term" value="F:magnesium ion binding"/>
    <property type="evidence" value="ECO:0007669"/>
    <property type="project" value="TreeGrafter"/>
</dbReference>
<dbReference type="SFLD" id="SFLDS00003">
    <property type="entry name" value="Haloacid_Dehalogenase"/>
    <property type="match status" value="1"/>
</dbReference>
<dbReference type="EMBL" id="CP138335">
    <property type="protein sequence ID" value="XBW07309.1"/>
    <property type="molecule type" value="Genomic_DNA"/>
</dbReference>
<dbReference type="GO" id="GO:0016791">
    <property type="term" value="F:phosphatase activity"/>
    <property type="evidence" value="ECO:0007669"/>
    <property type="project" value="TreeGrafter"/>
</dbReference>
<dbReference type="PROSITE" id="PS01229">
    <property type="entry name" value="COF_2"/>
    <property type="match status" value="1"/>
</dbReference>
<accession>A0AAU7V4Y1</accession>
<dbReference type="NCBIfam" id="TIGR01484">
    <property type="entry name" value="HAD-SF-IIB"/>
    <property type="match status" value="1"/>
</dbReference>